<reference evidence="2 3" key="2">
    <citation type="journal article" date="2003" name="DNA Res.">
        <title>Complete genome structure of Gloeobacter violaceus PCC 7421, a cyanobacterium that lacks thylakoids (supplement).</title>
        <authorList>
            <person name="Nakamura Y."/>
            <person name="Kaneko T."/>
            <person name="Sato S."/>
            <person name="Mimuro M."/>
            <person name="Miyashita H."/>
            <person name="Tsuchiya T."/>
            <person name="Sasamoto S."/>
            <person name="Watanabe A."/>
            <person name="Kawashima K."/>
            <person name="Kishida Y."/>
            <person name="Kiyokawa C."/>
            <person name="Kohara M."/>
            <person name="Matsumoto M."/>
            <person name="Matsuno A."/>
            <person name="Nakazaki N."/>
            <person name="Shimpo S."/>
            <person name="Takeuchi C."/>
            <person name="Yamada M."/>
            <person name="Tabata S."/>
        </authorList>
    </citation>
    <scope>NUCLEOTIDE SEQUENCE [LARGE SCALE GENOMIC DNA]</scope>
    <source>
        <strain evidence="3">ATCC 29082 / PCC 7421</strain>
    </source>
</reference>
<dbReference type="RefSeq" id="WP_011143544.1">
    <property type="nucleotide sequence ID" value="NC_005125.1"/>
</dbReference>
<dbReference type="KEGG" id="gvi:gll3555"/>
<dbReference type="OrthoDB" id="9798990at2"/>
<evidence type="ECO:0000313" key="3">
    <source>
        <dbReference type="Proteomes" id="UP000000557"/>
    </source>
</evidence>
<dbReference type="SUPFAM" id="SSF88723">
    <property type="entry name" value="PIN domain-like"/>
    <property type="match status" value="1"/>
</dbReference>
<dbReference type="PANTHER" id="PTHR36173">
    <property type="entry name" value="RIBONUCLEASE VAPC16-RELATED"/>
    <property type="match status" value="1"/>
</dbReference>
<dbReference type="CDD" id="cd09872">
    <property type="entry name" value="PIN_Sll0205-like"/>
    <property type="match status" value="1"/>
</dbReference>
<name>Q7NFH0_GLOVI</name>
<dbReference type="Proteomes" id="UP000000557">
    <property type="component" value="Chromosome"/>
</dbReference>
<dbReference type="HOGENOM" id="CLU_129890_0_1_3"/>
<organism evidence="2 3">
    <name type="scientific">Gloeobacter violaceus (strain ATCC 29082 / PCC 7421)</name>
    <dbReference type="NCBI Taxonomy" id="251221"/>
    <lineage>
        <taxon>Bacteria</taxon>
        <taxon>Bacillati</taxon>
        <taxon>Cyanobacteriota</taxon>
        <taxon>Cyanophyceae</taxon>
        <taxon>Gloeobacterales</taxon>
        <taxon>Gloeobacteraceae</taxon>
        <taxon>Gloeobacter</taxon>
    </lineage>
</organism>
<accession>Q7NFH0</accession>
<dbReference type="InterPro" id="IPR052919">
    <property type="entry name" value="TA_system_RNase"/>
</dbReference>
<reference evidence="2 3" key="1">
    <citation type="journal article" date="2003" name="DNA Res.">
        <title>Complete genome structure of Gloeobacter violaceus PCC 7421, a cyanobacterium that lacks thylakoids.</title>
        <authorList>
            <person name="Nakamura Y."/>
            <person name="Kaneko T."/>
            <person name="Sato S."/>
            <person name="Mimuro M."/>
            <person name="Miyashita H."/>
            <person name="Tsuchiya T."/>
            <person name="Sasamoto S."/>
            <person name="Watanabe A."/>
            <person name="Kawashima K."/>
            <person name="Kishida Y."/>
            <person name="Kiyokawa C."/>
            <person name="Kohara M."/>
            <person name="Matsumoto M."/>
            <person name="Matsuno A."/>
            <person name="Nakazaki N."/>
            <person name="Shimpo S."/>
            <person name="Takeuchi C."/>
            <person name="Yamada M."/>
            <person name="Tabata S."/>
        </authorList>
    </citation>
    <scope>NUCLEOTIDE SEQUENCE [LARGE SCALE GENOMIC DNA]</scope>
    <source>
        <strain evidence="3">ATCC 29082 / PCC 7421</strain>
    </source>
</reference>
<dbReference type="InterPro" id="IPR002716">
    <property type="entry name" value="PIN_dom"/>
</dbReference>
<dbReference type="InterPro" id="IPR041705">
    <property type="entry name" value="PIN_Sll0205"/>
</dbReference>
<feature type="domain" description="PIN" evidence="1">
    <location>
        <begin position="4"/>
        <end position="123"/>
    </location>
</feature>
<evidence type="ECO:0000259" key="1">
    <source>
        <dbReference type="Pfam" id="PF01850"/>
    </source>
</evidence>
<dbReference type="STRING" id="251221.gene:10761069"/>
<gene>
    <name evidence="2" type="ordered locus">gll3555</name>
</gene>
<dbReference type="PATRIC" id="fig|251221.4.peg.3588"/>
<dbReference type="EnsemblBacteria" id="BAC91496">
    <property type="protein sequence ID" value="BAC91496"/>
    <property type="gene ID" value="BAC91496"/>
</dbReference>
<dbReference type="InterPro" id="IPR029060">
    <property type="entry name" value="PIN-like_dom_sf"/>
</dbReference>
<dbReference type="InParanoid" id="Q7NFH0"/>
<dbReference type="EMBL" id="BA000045">
    <property type="protein sequence ID" value="BAC91496.1"/>
    <property type="molecule type" value="Genomic_DNA"/>
</dbReference>
<sequence length="128" mass="14600">MRLLLDTHVFLWWVEDAPQLSVSARTAVADPQNVCLLSLASCWEMAIKASLGKLKLPSALENFIPEQLLINGFQTLDIDFRHIVRVSGLAFHHRDPFDRLIIAQALEERLVVASADSVFEKYDLQRVW</sequence>
<protein>
    <submittedName>
        <fullName evidence="2">Gll3555 protein</fullName>
    </submittedName>
</protein>
<dbReference type="PANTHER" id="PTHR36173:SF2">
    <property type="entry name" value="RIBONUCLEASE VAPC16"/>
    <property type="match status" value="1"/>
</dbReference>
<proteinExistence type="predicted"/>
<evidence type="ECO:0000313" key="2">
    <source>
        <dbReference type="EMBL" id="BAC91496.1"/>
    </source>
</evidence>
<dbReference type="AlphaFoldDB" id="Q7NFH0"/>
<dbReference type="eggNOG" id="COG3744">
    <property type="taxonomic scope" value="Bacteria"/>
</dbReference>
<dbReference type="PhylomeDB" id="Q7NFH0"/>
<dbReference type="Gene3D" id="3.40.50.1010">
    <property type="entry name" value="5'-nuclease"/>
    <property type="match status" value="1"/>
</dbReference>
<keyword evidence="3" id="KW-1185">Reference proteome</keyword>
<dbReference type="Pfam" id="PF01850">
    <property type="entry name" value="PIN"/>
    <property type="match status" value="1"/>
</dbReference>